<evidence type="ECO:0000313" key="2">
    <source>
        <dbReference type="EMBL" id="CAB3392687.1"/>
    </source>
</evidence>
<gene>
    <name evidence="2" type="ORF">COOX1_1535</name>
</gene>
<dbReference type="EMBL" id="LR792683">
    <property type="protein sequence ID" value="CAB3392687.1"/>
    <property type="molecule type" value="Genomic_DNA"/>
</dbReference>
<proteinExistence type="predicted"/>
<dbReference type="Proteomes" id="UP000502196">
    <property type="component" value="Chromosome"/>
</dbReference>
<dbReference type="AlphaFoldDB" id="A0A6F9E5T4"/>
<organism evidence="2 3">
    <name type="scientific">Kyrpidia spormannii</name>
    <dbReference type="NCBI Taxonomy" id="2055160"/>
    <lineage>
        <taxon>Bacteria</taxon>
        <taxon>Bacillati</taxon>
        <taxon>Bacillota</taxon>
        <taxon>Bacilli</taxon>
        <taxon>Bacillales</taxon>
        <taxon>Alicyclobacillaceae</taxon>
        <taxon>Kyrpidia</taxon>
    </lineage>
</organism>
<feature type="compositionally biased region" description="Basic and acidic residues" evidence="1">
    <location>
        <begin position="60"/>
        <end position="83"/>
    </location>
</feature>
<protein>
    <submittedName>
        <fullName evidence="2">Uncharacterized protein</fullName>
    </submittedName>
</protein>
<accession>A0A6F9E5T4</accession>
<feature type="compositionally biased region" description="Basic and acidic residues" evidence="1">
    <location>
        <begin position="93"/>
        <end position="121"/>
    </location>
</feature>
<sequence length="144" mass="15730">MWRQARNPSWIWLAVAGAALLASPQGRKAVARWARTAAEWLEGMEHGGKTRGLGGSQYSRGEKGHSSRESELQSGRPKADGRQGSRLNPGARGVEKRGLSKESRFEQTRGDGERATGSRDEETAEGQVVWWVTKPAGTGDERES</sequence>
<evidence type="ECO:0000313" key="3">
    <source>
        <dbReference type="Proteomes" id="UP000502196"/>
    </source>
</evidence>
<reference evidence="2 3" key="1">
    <citation type="submission" date="2020-04" db="EMBL/GenBank/DDBJ databases">
        <authorList>
            <person name="Hogendoorn C."/>
        </authorList>
    </citation>
    <scope>NUCLEOTIDE SEQUENCE [LARGE SCALE GENOMIC DNA]</scope>
    <source>
        <strain evidence="2">COOX1</strain>
    </source>
</reference>
<feature type="region of interest" description="Disordered" evidence="1">
    <location>
        <begin position="42"/>
        <end position="144"/>
    </location>
</feature>
<evidence type="ECO:0000256" key="1">
    <source>
        <dbReference type="SAM" id="MobiDB-lite"/>
    </source>
</evidence>
<name>A0A6F9E5T4_9BACL</name>
<dbReference type="RefSeq" id="WP_170085455.1">
    <property type="nucleotide sequence ID" value="NZ_CP047971.1"/>
</dbReference>